<dbReference type="RefSeq" id="WP_091791871.1">
    <property type="nucleotide sequence ID" value="NZ_FNAF01000006.1"/>
</dbReference>
<dbReference type="STRING" id="2741.SAMN04489866_10696"/>
<keyword evidence="2" id="KW-1185">Reference proteome</keyword>
<accession>A0A1G6XAI3</accession>
<dbReference type="AlphaFoldDB" id="A0A1G6XAI3"/>
<dbReference type="Proteomes" id="UP000198995">
    <property type="component" value="Unassembled WGS sequence"/>
</dbReference>
<sequence>MTEKAKAYLERYPDPEILVIEDQEGDPERAKLFNELPDEDAKQVLRHYGIKEEIIALVFD</sequence>
<organism evidence="1 2">
    <name type="scientific">Peptococcus niger</name>
    <dbReference type="NCBI Taxonomy" id="2741"/>
    <lineage>
        <taxon>Bacteria</taxon>
        <taxon>Bacillati</taxon>
        <taxon>Bacillota</taxon>
        <taxon>Clostridia</taxon>
        <taxon>Eubacteriales</taxon>
        <taxon>Peptococcaceae</taxon>
        <taxon>Peptococcus</taxon>
    </lineage>
</organism>
<gene>
    <name evidence="1" type="ORF">SAMN04489866_10696</name>
</gene>
<evidence type="ECO:0000313" key="2">
    <source>
        <dbReference type="Proteomes" id="UP000198995"/>
    </source>
</evidence>
<name>A0A1G6XAI3_PEPNI</name>
<dbReference type="EMBL" id="FNAF01000006">
    <property type="protein sequence ID" value="SDD75072.1"/>
    <property type="molecule type" value="Genomic_DNA"/>
</dbReference>
<evidence type="ECO:0000313" key="1">
    <source>
        <dbReference type="EMBL" id="SDD75072.1"/>
    </source>
</evidence>
<protein>
    <submittedName>
        <fullName evidence="1">Uncharacterized protein</fullName>
    </submittedName>
</protein>
<reference evidence="1 2" key="1">
    <citation type="submission" date="2016-10" db="EMBL/GenBank/DDBJ databases">
        <authorList>
            <person name="de Groot N.N."/>
        </authorList>
    </citation>
    <scope>NUCLEOTIDE SEQUENCE [LARGE SCALE GENOMIC DNA]</scope>
    <source>
        <strain evidence="1 2">DSM 20475</strain>
    </source>
</reference>
<proteinExistence type="predicted"/>